<organism evidence="8 9">
    <name type="scientific">Amycolatopsis bullii</name>
    <dbReference type="NCBI Taxonomy" id="941987"/>
    <lineage>
        <taxon>Bacteria</taxon>
        <taxon>Bacillati</taxon>
        <taxon>Actinomycetota</taxon>
        <taxon>Actinomycetes</taxon>
        <taxon>Pseudonocardiales</taxon>
        <taxon>Pseudonocardiaceae</taxon>
        <taxon>Amycolatopsis</taxon>
    </lineage>
</organism>
<keyword evidence="1" id="KW-0805">Transcription regulation</keyword>
<keyword evidence="2" id="KW-0731">Sigma factor</keyword>
<keyword evidence="3" id="KW-0238">DNA-binding</keyword>
<dbReference type="Pfam" id="PF04539">
    <property type="entry name" value="Sigma70_r3"/>
    <property type="match status" value="1"/>
</dbReference>
<feature type="domain" description="RNA polymerase sigma-70 region 2" evidence="6">
    <location>
        <begin position="53"/>
        <end position="122"/>
    </location>
</feature>
<gene>
    <name evidence="8" type="primary">sigB</name>
    <name evidence="8" type="ORF">GCM10017567_86960</name>
</gene>
<dbReference type="PANTHER" id="PTHR30385">
    <property type="entry name" value="SIGMA FACTOR F FLAGELLAR"/>
    <property type="match status" value="1"/>
</dbReference>
<evidence type="ECO:0000259" key="6">
    <source>
        <dbReference type="Pfam" id="PF04542"/>
    </source>
</evidence>
<evidence type="ECO:0000313" key="8">
    <source>
        <dbReference type="EMBL" id="GHG50756.1"/>
    </source>
</evidence>
<dbReference type="Gene3D" id="1.20.140.160">
    <property type="match status" value="1"/>
</dbReference>
<feature type="domain" description="RNA polymerase sigma-70 region 4" evidence="7">
    <location>
        <begin position="219"/>
        <end position="268"/>
    </location>
</feature>
<keyword evidence="4" id="KW-0804">Transcription</keyword>
<proteinExistence type="predicted"/>
<name>A0ABQ3KUP4_9PSEU</name>
<dbReference type="PANTHER" id="PTHR30385:SF4">
    <property type="entry name" value="RNA POLYMERASE SIGMA-E FACTOR"/>
    <property type="match status" value="1"/>
</dbReference>
<dbReference type="InterPro" id="IPR007630">
    <property type="entry name" value="RNA_pol_sigma70_r4"/>
</dbReference>
<reference evidence="9" key="1">
    <citation type="journal article" date="2019" name="Int. J. Syst. Evol. Microbiol.">
        <title>The Global Catalogue of Microorganisms (GCM) 10K type strain sequencing project: providing services to taxonomists for standard genome sequencing and annotation.</title>
        <authorList>
            <consortium name="The Broad Institute Genomics Platform"/>
            <consortium name="The Broad Institute Genome Sequencing Center for Infectious Disease"/>
            <person name="Wu L."/>
            <person name="Ma J."/>
        </authorList>
    </citation>
    <scope>NUCLEOTIDE SEQUENCE [LARGE SCALE GENOMIC DNA]</scope>
    <source>
        <strain evidence="9">CGMCC 4.7680</strain>
    </source>
</reference>
<keyword evidence="9" id="KW-1185">Reference proteome</keyword>
<dbReference type="Pfam" id="PF04542">
    <property type="entry name" value="Sigma70_r2"/>
    <property type="match status" value="1"/>
</dbReference>
<dbReference type="Proteomes" id="UP000649955">
    <property type="component" value="Unassembled WGS sequence"/>
</dbReference>
<evidence type="ECO:0000259" key="5">
    <source>
        <dbReference type="Pfam" id="PF04539"/>
    </source>
</evidence>
<dbReference type="CDD" id="cd06171">
    <property type="entry name" value="Sigma70_r4"/>
    <property type="match status" value="1"/>
</dbReference>
<dbReference type="SUPFAM" id="SSF88659">
    <property type="entry name" value="Sigma3 and sigma4 domains of RNA polymerase sigma factors"/>
    <property type="match status" value="2"/>
</dbReference>
<dbReference type="SUPFAM" id="SSF88946">
    <property type="entry name" value="Sigma2 domain of RNA polymerase sigma factors"/>
    <property type="match status" value="1"/>
</dbReference>
<dbReference type="InterPro" id="IPR000943">
    <property type="entry name" value="RNA_pol_sigma70"/>
</dbReference>
<feature type="domain" description="RNA polymerase sigma-70 region 3" evidence="5">
    <location>
        <begin position="135"/>
        <end position="188"/>
    </location>
</feature>
<dbReference type="InterPro" id="IPR013325">
    <property type="entry name" value="RNA_pol_sigma_r2"/>
</dbReference>
<dbReference type="InterPro" id="IPR014322">
    <property type="entry name" value="RNA_pol_sigma-B/F/G"/>
</dbReference>
<dbReference type="Pfam" id="PF04545">
    <property type="entry name" value="Sigma70_r4"/>
    <property type="match status" value="1"/>
</dbReference>
<dbReference type="InterPro" id="IPR013324">
    <property type="entry name" value="RNA_pol_sigma_r3/r4-like"/>
</dbReference>
<dbReference type="PRINTS" id="PR00046">
    <property type="entry name" value="SIGMA70FCT"/>
</dbReference>
<dbReference type="NCBIfam" id="TIGR02937">
    <property type="entry name" value="sigma70-ECF"/>
    <property type="match status" value="1"/>
</dbReference>
<protein>
    <submittedName>
        <fullName evidence="8">RNA polymerase sigma factor</fullName>
    </submittedName>
</protein>
<dbReference type="RefSeq" id="WP_191317188.1">
    <property type="nucleotide sequence ID" value="NZ_BNAW01000089.1"/>
</dbReference>
<evidence type="ECO:0000256" key="2">
    <source>
        <dbReference type="ARBA" id="ARBA00023082"/>
    </source>
</evidence>
<evidence type="ECO:0000256" key="1">
    <source>
        <dbReference type="ARBA" id="ARBA00023015"/>
    </source>
</evidence>
<dbReference type="InterPro" id="IPR007627">
    <property type="entry name" value="RNA_pol_sigma70_r2"/>
</dbReference>
<dbReference type="Gene3D" id="1.20.120.1810">
    <property type="match status" value="1"/>
</dbReference>
<evidence type="ECO:0000256" key="3">
    <source>
        <dbReference type="ARBA" id="ARBA00023125"/>
    </source>
</evidence>
<sequence>MTVCAPDQAPVDDALTVPTPRRSNEYAHCAPLFDEYSRLDVEDPRRAVLRARLITEHLPLAEHIARRFGGRGEPFEDLLQVARTGLIHAVDRYDADRGSDFVSFAVPTIMGEVRRHFRDAGWSMRVPRSLKDLKQKLAKATDTLAWELGRAPKPSELAQHLGVAVEAVQEGLMVAQAYRATSIDTPTRGAEDNLTVADQLAEDDIGFERFENHIALRAALATLEPRERAIVKMRFVDELTQSQIAQRVGVSQMHVSRLLAKTLEQLRQHIDA</sequence>
<accession>A0ABQ3KUP4</accession>
<evidence type="ECO:0000256" key="4">
    <source>
        <dbReference type="ARBA" id="ARBA00023163"/>
    </source>
</evidence>
<dbReference type="InterPro" id="IPR007624">
    <property type="entry name" value="RNA_pol_sigma70_r3"/>
</dbReference>
<dbReference type="NCBIfam" id="TIGR02980">
    <property type="entry name" value="SigBFG"/>
    <property type="match status" value="1"/>
</dbReference>
<dbReference type="EMBL" id="BNAW01000089">
    <property type="protein sequence ID" value="GHG50756.1"/>
    <property type="molecule type" value="Genomic_DNA"/>
</dbReference>
<comment type="caution">
    <text evidence="8">The sequence shown here is derived from an EMBL/GenBank/DDBJ whole genome shotgun (WGS) entry which is preliminary data.</text>
</comment>
<evidence type="ECO:0000313" key="9">
    <source>
        <dbReference type="Proteomes" id="UP000649955"/>
    </source>
</evidence>
<evidence type="ECO:0000259" key="7">
    <source>
        <dbReference type="Pfam" id="PF04545"/>
    </source>
</evidence>
<dbReference type="InterPro" id="IPR014284">
    <property type="entry name" value="RNA_pol_sigma-70_dom"/>
</dbReference>